<protein>
    <recommendedName>
        <fullName evidence="5">Flagellar associated protein</fullName>
    </recommendedName>
</protein>
<feature type="compositionally biased region" description="Basic and acidic residues" evidence="2">
    <location>
        <begin position="262"/>
        <end position="271"/>
    </location>
</feature>
<feature type="region of interest" description="Disordered" evidence="2">
    <location>
        <begin position="38"/>
        <end position="73"/>
    </location>
</feature>
<gene>
    <name evidence="3" type="ORF">PCOR1329_LOCUS26569</name>
</gene>
<feature type="region of interest" description="Disordered" evidence="2">
    <location>
        <begin position="135"/>
        <end position="162"/>
    </location>
</feature>
<feature type="compositionally biased region" description="Basic and acidic residues" evidence="2">
    <location>
        <begin position="405"/>
        <end position="427"/>
    </location>
</feature>
<evidence type="ECO:0008006" key="5">
    <source>
        <dbReference type="Google" id="ProtNLM"/>
    </source>
</evidence>
<feature type="compositionally biased region" description="Low complexity" evidence="2">
    <location>
        <begin position="62"/>
        <end position="73"/>
    </location>
</feature>
<feature type="coiled-coil region" evidence="1">
    <location>
        <begin position="101"/>
        <end position="128"/>
    </location>
</feature>
<feature type="region of interest" description="Disordered" evidence="2">
    <location>
        <begin position="400"/>
        <end position="443"/>
    </location>
</feature>
<keyword evidence="4" id="KW-1185">Reference proteome</keyword>
<feature type="coiled-coil region" evidence="1">
    <location>
        <begin position="169"/>
        <end position="196"/>
    </location>
</feature>
<sequence>DCGSPVGAAQVVGAAQARQRRASELSHSERLGALFGQASASSPSLAVSSRGLGGSSPLQRFGSEGALGAGSSAASPLRAGAGLSLGGLPFCPPSGGMGGLYLRVEAVKRNAERNKKELAANRAFMDEVHAMESSGAAALAEKRGAAGAPNEEEEEERGLDPRSEAALVHKRIDAMRENLQANRQEIEANRRKLDEMLVFGGKKAADVFDPVNFAKHSGLGKFALPAGGETSTARRLDSMTSNLKVNEARLREHRALLDGIREAKERGDSKQAPRGALPASEAATTEQWGGASASLVTSVRSLDVVRRPSGSLASRLEAVADAARGNALELRAFRGTIDEAQGALLREKTEDLAKTAPPVTRLFCSGQLRPARAAGPDRSKEIRNRFEVLSTNASRNFEQLSQQRHGLDQARRREEADAAERAAERRGSASPARCRAPGFGVAM</sequence>
<evidence type="ECO:0000256" key="1">
    <source>
        <dbReference type="SAM" id="Coils"/>
    </source>
</evidence>
<reference evidence="3" key="1">
    <citation type="submission" date="2023-10" db="EMBL/GenBank/DDBJ databases">
        <authorList>
            <person name="Chen Y."/>
            <person name="Shah S."/>
            <person name="Dougan E. K."/>
            <person name="Thang M."/>
            <person name="Chan C."/>
        </authorList>
    </citation>
    <scope>NUCLEOTIDE SEQUENCE [LARGE SCALE GENOMIC DNA]</scope>
</reference>
<evidence type="ECO:0000313" key="4">
    <source>
        <dbReference type="Proteomes" id="UP001189429"/>
    </source>
</evidence>
<proteinExistence type="predicted"/>
<dbReference type="EMBL" id="CAUYUJ010009471">
    <property type="protein sequence ID" value="CAK0826900.1"/>
    <property type="molecule type" value="Genomic_DNA"/>
</dbReference>
<feature type="non-terminal residue" evidence="3">
    <location>
        <position position="1"/>
    </location>
</feature>
<keyword evidence="1" id="KW-0175">Coiled coil</keyword>
<comment type="caution">
    <text evidence="3">The sequence shown here is derived from an EMBL/GenBank/DDBJ whole genome shotgun (WGS) entry which is preliminary data.</text>
</comment>
<accession>A0ABN9S526</accession>
<evidence type="ECO:0000313" key="3">
    <source>
        <dbReference type="EMBL" id="CAK0826900.1"/>
    </source>
</evidence>
<dbReference type="Proteomes" id="UP001189429">
    <property type="component" value="Unassembled WGS sequence"/>
</dbReference>
<organism evidence="3 4">
    <name type="scientific">Prorocentrum cordatum</name>
    <dbReference type="NCBI Taxonomy" id="2364126"/>
    <lineage>
        <taxon>Eukaryota</taxon>
        <taxon>Sar</taxon>
        <taxon>Alveolata</taxon>
        <taxon>Dinophyceae</taxon>
        <taxon>Prorocentrales</taxon>
        <taxon>Prorocentraceae</taxon>
        <taxon>Prorocentrum</taxon>
    </lineage>
</organism>
<evidence type="ECO:0000256" key="2">
    <source>
        <dbReference type="SAM" id="MobiDB-lite"/>
    </source>
</evidence>
<name>A0ABN9S526_9DINO</name>
<feature type="compositionally biased region" description="Low complexity" evidence="2">
    <location>
        <begin position="38"/>
        <end position="49"/>
    </location>
</feature>
<feature type="region of interest" description="Disordered" evidence="2">
    <location>
        <begin position="262"/>
        <end position="290"/>
    </location>
</feature>